<dbReference type="EMBL" id="JAMQKB010000010">
    <property type="protein sequence ID" value="MDC3425040.1"/>
    <property type="molecule type" value="Genomic_DNA"/>
</dbReference>
<dbReference type="Proteomes" id="UP001145050">
    <property type="component" value="Unassembled WGS sequence"/>
</dbReference>
<dbReference type="RefSeq" id="WP_272436840.1">
    <property type="nucleotide sequence ID" value="NZ_JAMQKB010000010.1"/>
</dbReference>
<comment type="caution">
    <text evidence="1">The sequence shown here is derived from an EMBL/GenBank/DDBJ whole genome shotgun (WGS) entry which is preliminary data.</text>
</comment>
<evidence type="ECO:0000313" key="1">
    <source>
        <dbReference type="EMBL" id="MDC3425040.1"/>
    </source>
</evidence>
<accession>A0A9X3WT69</accession>
<organism evidence="1 2">
    <name type="scientific">Terrihalobacillus insolitus</name>
    <dbReference type="NCBI Taxonomy" id="2950438"/>
    <lineage>
        <taxon>Bacteria</taxon>
        <taxon>Bacillati</taxon>
        <taxon>Bacillota</taxon>
        <taxon>Bacilli</taxon>
        <taxon>Bacillales</taxon>
        <taxon>Bacillaceae</taxon>
        <taxon>Terrihalobacillus</taxon>
    </lineage>
</organism>
<evidence type="ECO:0000313" key="2">
    <source>
        <dbReference type="Proteomes" id="UP001145050"/>
    </source>
</evidence>
<reference evidence="1" key="1">
    <citation type="submission" date="2022-06" db="EMBL/GenBank/DDBJ databases">
        <title>Aquibacillus sp. a new bacterium isolated from soil saline samples.</title>
        <authorList>
            <person name="Galisteo C."/>
            <person name="De La Haba R."/>
            <person name="Sanchez-Porro C."/>
            <person name="Ventosa A."/>
        </authorList>
    </citation>
    <scope>NUCLEOTIDE SEQUENCE</scope>
    <source>
        <strain evidence="1">3ASR75-11</strain>
    </source>
</reference>
<protein>
    <submittedName>
        <fullName evidence="1">Uncharacterized protein</fullName>
    </submittedName>
</protein>
<keyword evidence="2" id="KW-1185">Reference proteome</keyword>
<dbReference type="AlphaFoldDB" id="A0A9X3WT69"/>
<name>A0A9X3WT69_9BACI</name>
<gene>
    <name evidence="1" type="ORF">NC797_11040</name>
</gene>
<proteinExistence type="predicted"/>
<sequence length="138" mass="15889">MELQKFVTKVIEGFGGVVEPVEYALCQVLIPEEYKSYFQNKTELELAFDFEVAQENPQSEFVTFGSFILEQVQTIANQQAISTLRFAEVERQTLANPLKKITHFLQEENGKINILDEINVMGVWAVFQFHITSYSIFV</sequence>